<dbReference type="Proteomes" id="UP001200271">
    <property type="component" value="Unassembled WGS sequence"/>
</dbReference>
<feature type="transmembrane region" description="Helical" evidence="1">
    <location>
        <begin position="6"/>
        <end position="26"/>
    </location>
</feature>
<dbReference type="AlphaFoldDB" id="A0AAW4YC69"/>
<keyword evidence="1" id="KW-1133">Transmembrane helix</keyword>
<dbReference type="EMBL" id="JAIUEN010000536">
    <property type="protein sequence ID" value="MCE3364096.1"/>
    <property type="molecule type" value="Genomic_DNA"/>
</dbReference>
<sequence length="45" mass="5215">MKFNKVKLVIHACVLLFIIISIGLVFHRLQTKTNSIEPIHKETKL</sequence>
<reference evidence="2" key="1">
    <citation type="journal article" date="2021" name="Front Med (Lausanne)">
        <title>The Prevalence and Determinants of Fusidic Acid Resistance Among Methicillin-Resistant Staphylococcus aureus Clinical Isolates in China.</title>
        <authorList>
            <person name="Zhao H."/>
            <person name="Wang X."/>
            <person name="Wang B."/>
            <person name="Xu Y."/>
            <person name="Rao L."/>
            <person name="Wan B."/>
            <person name="Guo Y."/>
            <person name="Wu X."/>
            <person name="Yu J."/>
            <person name="Chen L."/>
            <person name="Li M."/>
            <person name="Yu F."/>
        </authorList>
    </citation>
    <scope>NUCLEOTIDE SEQUENCE</scope>
    <source>
        <strain evidence="2">NC-4</strain>
    </source>
</reference>
<protein>
    <submittedName>
        <fullName evidence="2">Methicillin resistance protein FmtA</fullName>
    </submittedName>
</protein>
<evidence type="ECO:0000313" key="3">
    <source>
        <dbReference type="Proteomes" id="UP001200271"/>
    </source>
</evidence>
<evidence type="ECO:0000256" key="1">
    <source>
        <dbReference type="SAM" id="Phobius"/>
    </source>
</evidence>
<reference evidence="2" key="2">
    <citation type="submission" date="2023-08" db="EMBL/GenBank/DDBJ databases">
        <authorList>
            <person name="Zhao H."/>
            <person name="Wang X."/>
        </authorList>
    </citation>
    <scope>NUCLEOTIDE SEQUENCE</scope>
    <source>
        <strain evidence="2">NC-4</strain>
    </source>
</reference>
<keyword evidence="1" id="KW-0472">Membrane</keyword>
<comment type="caution">
    <text evidence="2">The sequence shown here is derived from an EMBL/GenBank/DDBJ whole genome shotgun (WGS) entry which is preliminary data.</text>
</comment>
<keyword evidence="1" id="KW-0812">Transmembrane</keyword>
<organism evidence="2 3">
    <name type="scientific">Staphylococcus aureus</name>
    <dbReference type="NCBI Taxonomy" id="1280"/>
    <lineage>
        <taxon>Bacteria</taxon>
        <taxon>Bacillati</taxon>
        <taxon>Bacillota</taxon>
        <taxon>Bacilli</taxon>
        <taxon>Bacillales</taxon>
        <taxon>Staphylococcaceae</taxon>
        <taxon>Staphylococcus</taxon>
    </lineage>
</organism>
<feature type="non-terminal residue" evidence="2">
    <location>
        <position position="45"/>
    </location>
</feature>
<proteinExistence type="predicted"/>
<gene>
    <name evidence="2" type="ORF">LB359_17870</name>
</gene>
<accession>A0AAW4YC69</accession>
<evidence type="ECO:0000313" key="2">
    <source>
        <dbReference type="EMBL" id="MCE3364096.1"/>
    </source>
</evidence>
<name>A0AAW4YC69_STAAU</name>